<evidence type="ECO:0000313" key="3">
    <source>
        <dbReference type="Proteomes" id="UP000076830"/>
    </source>
</evidence>
<proteinExistence type="predicted"/>
<organism evidence="2 3">
    <name type="scientific">Dokdonella koreensis DS-123</name>
    <dbReference type="NCBI Taxonomy" id="1300342"/>
    <lineage>
        <taxon>Bacteria</taxon>
        <taxon>Pseudomonadati</taxon>
        <taxon>Pseudomonadota</taxon>
        <taxon>Gammaproteobacteria</taxon>
        <taxon>Lysobacterales</taxon>
        <taxon>Rhodanobacteraceae</taxon>
        <taxon>Dokdonella</taxon>
    </lineage>
</organism>
<feature type="region of interest" description="Disordered" evidence="1">
    <location>
        <begin position="1"/>
        <end position="37"/>
    </location>
</feature>
<accession>A0A167GD51</accession>
<dbReference type="AlphaFoldDB" id="A0A167GD51"/>
<sequence>MPGVAAHPSASRAGSEVTVFMNHASPRPSRVASREHP</sequence>
<dbReference type="STRING" id="1300342.I596_394"/>
<evidence type="ECO:0000313" key="2">
    <source>
        <dbReference type="EMBL" id="ANB16431.1"/>
    </source>
</evidence>
<name>A0A167GD51_9GAMM</name>
<gene>
    <name evidence="2" type="ORF">I596_394</name>
</gene>
<keyword evidence="3" id="KW-1185">Reference proteome</keyword>
<evidence type="ECO:0000256" key="1">
    <source>
        <dbReference type="SAM" id="MobiDB-lite"/>
    </source>
</evidence>
<protein>
    <submittedName>
        <fullName evidence="2">Uncharacterized protein</fullName>
    </submittedName>
</protein>
<reference evidence="2 3" key="1">
    <citation type="submission" date="2016-04" db="EMBL/GenBank/DDBJ databases">
        <title>Complete genome sequence of Dokdonella koreensis DS-123T.</title>
        <authorList>
            <person name="Kim J.F."/>
            <person name="Lee H."/>
            <person name="Kwak M.-J."/>
        </authorList>
    </citation>
    <scope>NUCLEOTIDE SEQUENCE [LARGE SCALE GENOMIC DNA]</scope>
    <source>
        <strain evidence="2 3">DS-123</strain>
    </source>
</reference>
<dbReference type="EMBL" id="CP015249">
    <property type="protein sequence ID" value="ANB16431.1"/>
    <property type="molecule type" value="Genomic_DNA"/>
</dbReference>
<dbReference type="Proteomes" id="UP000076830">
    <property type="component" value="Chromosome"/>
</dbReference>
<dbReference type="KEGG" id="dko:I596_394"/>